<dbReference type="Proteomes" id="UP000298663">
    <property type="component" value="Unassembled WGS sequence"/>
</dbReference>
<gene>
    <name evidence="1" type="ORF">L596_012890</name>
</gene>
<reference evidence="1 2" key="1">
    <citation type="journal article" date="2015" name="Genome Biol.">
        <title>Comparative genomics of Steinernema reveals deeply conserved gene regulatory networks.</title>
        <authorList>
            <person name="Dillman A.R."/>
            <person name="Macchietto M."/>
            <person name="Porter C.F."/>
            <person name="Rogers A."/>
            <person name="Williams B."/>
            <person name="Antoshechkin I."/>
            <person name="Lee M.M."/>
            <person name="Goodwin Z."/>
            <person name="Lu X."/>
            <person name="Lewis E.E."/>
            <person name="Goodrich-Blair H."/>
            <person name="Stock S.P."/>
            <person name="Adams B.J."/>
            <person name="Sternberg P.W."/>
            <person name="Mortazavi A."/>
        </authorList>
    </citation>
    <scope>NUCLEOTIDE SEQUENCE [LARGE SCALE GENOMIC DNA]</scope>
    <source>
        <strain evidence="1 2">ALL</strain>
    </source>
</reference>
<accession>A0A4U5NZE1</accession>
<dbReference type="EMBL" id="AZBU02000003">
    <property type="protein sequence ID" value="TKR88684.1"/>
    <property type="molecule type" value="Genomic_DNA"/>
</dbReference>
<keyword evidence="2" id="KW-1185">Reference proteome</keyword>
<comment type="caution">
    <text evidence="1">The sequence shown here is derived from an EMBL/GenBank/DDBJ whole genome shotgun (WGS) entry which is preliminary data.</text>
</comment>
<reference evidence="1 2" key="2">
    <citation type="journal article" date="2019" name="G3 (Bethesda)">
        <title>Hybrid Assembly of the Genome of the Entomopathogenic Nematode Steinernema carpocapsae Identifies the X-Chromosome.</title>
        <authorList>
            <person name="Serra L."/>
            <person name="Macchietto M."/>
            <person name="Macias-Munoz A."/>
            <person name="McGill C.J."/>
            <person name="Rodriguez I.M."/>
            <person name="Rodriguez B."/>
            <person name="Murad R."/>
            <person name="Mortazavi A."/>
        </authorList>
    </citation>
    <scope>NUCLEOTIDE SEQUENCE [LARGE SCALE GENOMIC DNA]</scope>
    <source>
        <strain evidence="1 2">ALL</strain>
    </source>
</reference>
<evidence type="ECO:0000313" key="2">
    <source>
        <dbReference type="Proteomes" id="UP000298663"/>
    </source>
</evidence>
<name>A0A4U5NZE1_STECR</name>
<protein>
    <submittedName>
        <fullName evidence="1">Uncharacterized protein</fullName>
    </submittedName>
</protein>
<dbReference type="AlphaFoldDB" id="A0A4U5NZE1"/>
<proteinExistence type="predicted"/>
<evidence type="ECO:0000313" key="1">
    <source>
        <dbReference type="EMBL" id="TKR88684.1"/>
    </source>
</evidence>
<sequence>MVASPFAFANISLSLRFLRFRGPFGQEMEEQRTTALQEAAVNRLVRQWKPTAGVRKVKAARTTVFAMLTVFHWMLLKLLSQQAKNIW</sequence>
<organism evidence="1 2">
    <name type="scientific">Steinernema carpocapsae</name>
    <name type="common">Entomopathogenic nematode</name>
    <dbReference type="NCBI Taxonomy" id="34508"/>
    <lineage>
        <taxon>Eukaryota</taxon>
        <taxon>Metazoa</taxon>
        <taxon>Ecdysozoa</taxon>
        <taxon>Nematoda</taxon>
        <taxon>Chromadorea</taxon>
        <taxon>Rhabditida</taxon>
        <taxon>Tylenchina</taxon>
        <taxon>Panagrolaimomorpha</taxon>
        <taxon>Strongyloidoidea</taxon>
        <taxon>Steinernematidae</taxon>
        <taxon>Steinernema</taxon>
    </lineage>
</organism>